<comment type="caution">
    <text evidence="1">The sequence shown here is derived from an EMBL/GenBank/DDBJ whole genome shotgun (WGS) entry which is preliminary data.</text>
</comment>
<reference evidence="1 2" key="1">
    <citation type="submission" date="2020-08" db="EMBL/GenBank/DDBJ databases">
        <title>Sequencing the genomes of 1000 actinobacteria strains.</title>
        <authorList>
            <person name="Klenk H.-P."/>
        </authorList>
    </citation>
    <scope>NUCLEOTIDE SEQUENCE [LARGE SCALE GENOMIC DNA]</scope>
    <source>
        <strain evidence="1 2">DSM 11053</strain>
    </source>
</reference>
<protein>
    <submittedName>
        <fullName evidence="1">Uncharacterized protein</fullName>
    </submittedName>
</protein>
<accession>A0A7W5JTS1</accession>
<proteinExistence type="predicted"/>
<organism evidence="1 2">
    <name type="scientific">Microlunatus antarcticus</name>
    <dbReference type="NCBI Taxonomy" id="53388"/>
    <lineage>
        <taxon>Bacteria</taxon>
        <taxon>Bacillati</taxon>
        <taxon>Actinomycetota</taxon>
        <taxon>Actinomycetes</taxon>
        <taxon>Propionibacteriales</taxon>
        <taxon>Propionibacteriaceae</taxon>
        <taxon>Microlunatus</taxon>
    </lineage>
</organism>
<evidence type="ECO:0000313" key="1">
    <source>
        <dbReference type="EMBL" id="MBB3325901.1"/>
    </source>
</evidence>
<dbReference type="AlphaFoldDB" id="A0A7W5JTS1"/>
<sequence length="125" mass="12883">MSIPAPARPRRFPVWAVVLVAVVALVLVGGAVALATGLGAAATKRAVTQACDAAVTARLGTGTTDIDLDRYPPLVTRTAGSDRNGTFHVSGEVDFTRAGGPDRGYYDCEVRRAGGQETVVDVSGL</sequence>
<evidence type="ECO:0000313" key="2">
    <source>
        <dbReference type="Proteomes" id="UP000565572"/>
    </source>
</evidence>
<dbReference type="EMBL" id="JACHZG010000001">
    <property type="protein sequence ID" value="MBB3325901.1"/>
    <property type="molecule type" value="Genomic_DNA"/>
</dbReference>
<dbReference type="RefSeq" id="WP_183336933.1">
    <property type="nucleotide sequence ID" value="NZ_JACHZG010000001.1"/>
</dbReference>
<dbReference type="Proteomes" id="UP000565572">
    <property type="component" value="Unassembled WGS sequence"/>
</dbReference>
<keyword evidence="2" id="KW-1185">Reference proteome</keyword>
<name>A0A7W5JTS1_9ACTN</name>
<gene>
    <name evidence="1" type="ORF">FHX39_000845</name>
</gene>